<gene>
    <name evidence="1" type="ORF">ABC974_21935</name>
</gene>
<protein>
    <submittedName>
        <fullName evidence="1">Uncharacterized protein</fullName>
    </submittedName>
</protein>
<dbReference type="EMBL" id="JBDIME010000026">
    <property type="protein sequence ID" value="MEN2792308.1"/>
    <property type="molecule type" value="Genomic_DNA"/>
</dbReference>
<evidence type="ECO:0000313" key="2">
    <source>
        <dbReference type="Proteomes" id="UP001419910"/>
    </source>
</evidence>
<organism evidence="1 2">
    <name type="scientific">Sphingomonas oligophenolica</name>
    <dbReference type="NCBI Taxonomy" id="301154"/>
    <lineage>
        <taxon>Bacteria</taxon>
        <taxon>Pseudomonadati</taxon>
        <taxon>Pseudomonadota</taxon>
        <taxon>Alphaproteobacteria</taxon>
        <taxon>Sphingomonadales</taxon>
        <taxon>Sphingomonadaceae</taxon>
        <taxon>Sphingomonas</taxon>
    </lineage>
</organism>
<comment type="caution">
    <text evidence="1">The sequence shown here is derived from an EMBL/GenBank/DDBJ whole genome shotgun (WGS) entry which is preliminary data.</text>
</comment>
<accession>A0ABU9Y917</accession>
<sequence>MRRFESPQPTASALALMAPDSRSVMIGDTARPIPQRQALMKAVVEAVIANHRAPSPRNVRNNQLTVTGELFRSDPALRRAP</sequence>
<name>A0ABU9Y917_9SPHN</name>
<dbReference type="Proteomes" id="UP001419910">
    <property type="component" value="Unassembled WGS sequence"/>
</dbReference>
<reference evidence="1 2" key="1">
    <citation type="submission" date="2024-05" db="EMBL/GenBank/DDBJ databases">
        <authorList>
            <person name="Liu Q."/>
            <person name="Xin Y.-H."/>
        </authorList>
    </citation>
    <scope>NUCLEOTIDE SEQUENCE [LARGE SCALE GENOMIC DNA]</scope>
    <source>
        <strain evidence="1 2">CGMCC 1.10181</strain>
    </source>
</reference>
<evidence type="ECO:0000313" key="1">
    <source>
        <dbReference type="EMBL" id="MEN2792308.1"/>
    </source>
</evidence>
<dbReference type="RefSeq" id="WP_345840533.1">
    <property type="nucleotide sequence ID" value="NZ_JBDIME010000026.1"/>
</dbReference>
<keyword evidence="2" id="KW-1185">Reference proteome</keyword>
<proteinExistence type="predicted"/>